<gene>
    <name evidence="1" type="ORF">QQ91_001385</name>
</gene>
<dbReference type="InterPro" id="IPR025990">
    <property type="entry name" value="zinc_ribbon_bacterial"/>
</dbReference>
<protein>
    <submittedName>
        <fullName evidence="1">CPXCG motif-containing cysteine-rich protein</fullName>
    </submittedName>
</protein>
<dbReference type="PIRSF" id="PIRSF037225">
    <property type="entry name" value="UCP037225"/>
    <property type="match status" value="1"/>
</dbReference>
<reference evidence="1" key="3">
    <citation type="submission" date="2020-02" db="EMBL/GenBank/DDBJ databases">
        <authorList>
            <person name="Sarangi A.N."/>
            <person name="Ghosh S."/>
            <person name="Mukherjee M."/>
            <person name="Tripathy S."/>
        </authorList>
    </citation>
    <scope>NUCLEOTIDE SEQUENCE</scope>
    <source>
        <strain evidence="1">BDU141951</strain>
    </source>
</reference>
<name>A0A0C1YBJ1_9CYAN</name>
<sequence>MQNTSEYRCAFCGELNTTFIDISAGLQQSYVEDCQICCRPNQLYIAIDDHTLEVDIVADYVE</sequence>
<proteinExistence type="predicted"/>
<dbReference type="InterPro" id="IPR017143">
    <property type="entry name" value="UCP037225"/>
</dbReference>
<dbReference type="EMBL" id="JTHE02000002">
    <property type="protein sequence ID" value="NEV65766.1"/>
    <property type="molecule type" value="Genomic_DNA"/>
</dbReference>
<evidence type="ECO:0000313" key="1">
    <source>
        <dbReference type="EMBL" id="NEV65766.1"/>
    </source>
</evidence>
<dbReference type="AlphaFoldDB" id="A0A0C1YBJ1"/>
<dbReference type="Pfam" id="PF14255">
    <property type="entry name" value="Zn_ribbon_21"/>
    <property type="match status" value="1"/>
</dbReference>
<reference evidence="1" key="2">
    <citation type="journal article" date="2015" name="Genome Announc.">
        <title>Draft Genome Sequence of Filamentous Marine Cyanobacterium Lyngbya confervoides Strain BDU141951.</title>
        <authorList>
            <person name="Chandrababunaidu M.M."/>
            <person name="Sen D."/>
            <person name="Tripathy S."/>
        </authorList>
    </citation>
    <scope>NUCLEOTIDE SEQUENCE</scope>
    <source>
        <strain evidence="1">BDU141951</strain>
    </source>
</reference>
<reference evidence="1" key="1">
    <citation type="submission" date="2014-11" db="EMBL/GenBank/DDBJ databases">
        <authorList>
            <person name="Malar M.C."/>
            <person name="Sen D."/>
            <person name="Tripathy S."/>
        </authorList>
    </citation>
    <scope>NUCLEOTIDE SEQUENCE</scope>
    <source>
        <strain evidence="1">BDU141951</strain>
    </source>
</reference>
<comment type="caution">
    <text evidence="1">The sequence shown here is derived from an EMBL/GenBank/DDBJ whole genome shotgun (WGS) entry which is preliminary data.</text>
</comment>
<accession>A0A0C1YBJ1</accession>
<organism evidence="1">
    <name type="scientific">Lyngbya confervoides BDU141951</name>
    <dbReference type="NCBI Taxonomy" id="1574623"/>
    <lineage>
        <taxon>Bacteria</taxon>
        <taxon>Bacillati</taxon>
        <taxon>Cyanobacteriota</taxon>
        <taxon>Cyanophyceae</taxon>
        <taxon>Oscillatoriophycideae</taxon>
        <taxon>Oscillatoriales</taxon>
        <taxon>Microcoleaceae</taxon>
        <taxon>Lyngbya</taxon>
    </lineage>
</organism>